<keyword evidence="3" id="KW-1185">Reference proteome</keyword>
<dbReference type="Gene3D" id="3.40.50.150">
    <property type="entry name" value="Vaccinia Virus protein VP39"/>
    <property type="match status" value="1"/>
</dbReference>
<gene>
    <name evidence="2" type="ORF">EFW17_02305</name>
</gene>
<keyword evidence="2" id="KW-0808">Transferase</keyword>
<dbReference type="GO" id="GO:0032259">
    <property type="term" value="P:methylation"/>
    <property type="evidence" value="ECO:0007669"/>
    <property type="project" value="UniProtKB-KW"/>
</dbReference>
<dbReference type="EMBL" id="RJMB01000002">
    <property type="protein sequence ID" value="RNL86747.1"/>
    <property type="molecule type" value="Genomic_DNA"/>
</dbReference>
<dbReference type="Proteomes" id="UP000269198">
    <property type="component" value="Unassembled WGS sequence"/>
</dbReference>
<sequence length="252" mass="27384">MNTPAERAVDSYRPRAAWARTESRPTTPRLLSPALDGAAHVAEFPCGPGHFLSTYAKAEVRVRLIDASWPMLTAAARHARDSGVAELAVECDFLHQLPALDDDLVVVPNAALNQLAAQDPLPPVLTHLRRAVNPGTRLLLQYLAGEASGAGCGFYTPALADSHTVVDHHIHTPDGTEVIRHRRQHHTPERDQVNIEFTYTVNNRPVRTTRVHLALPTAAQVQAALTATGWATTHAHTRAGFREVLATAGNSR</sequence>
<dbReference type="RefSeq" id="WP_123199576.1">
    <property type="nucleotide sequence ID" value="NZ_RJMB01000002.1"/>
</dbReference>
<comment type="caution">
    <text evidence="2">The sequence shown here is derived from an EMBL/GenBank/DDBJ whole genome shotgun (WGS) entry which is preliminary data.</text>
</comment>
<organism evidence="2 3">
    <name type="scientific">Halostreptopolyspora alba</name>
    <dbReference type="NCBI Taxonomy" id="2487137"/>
    <lineage>
        <taxon>Bacteria</taxon>
        <taxon>Bacillati</taxon>
        <taxon>Actinomycetota</taxon>
        <taxon>Actinomycetes</taxon>
        <taxon>Streptosporangiales</taxon>
        <taxon>Nocardiopsidaceae</taxon>
        <taxon>Halostreptopolyspora</taxon>
    </lineage>
</organism>
<dbReference type="InterPro" id="IPR029063">
    <property type="entry name" value="SAM-dependent_MTases_sf"/>
</dbReference>
<dbReference type="AlphaFoldDB" id="A0A3N0EG56"/>
<evidence type="ECO:0000313" key="2">
    <source>
        <dbReference type="EMBL" id="RNL86747.1"/>
    </source>
</evidence>
<dbReference type="Pfam" id="PF13649">
    <property type="entry name" value="Methyltransf_25"/>
    <property type="match status" value="1"/>
</dbReference>
<dbReference type="InterPro" id="IPR041698">
    <property type="entry name" value="Methyltransf_25"/>
</dbReference>
<keyword evidence="2" id="KW-0489">Methyltransferase</keyword>
<reference evidence="2 3" key="1">
    <citation type="submission" date="2018-11" db="EMBL/GenBank/DDBJ databases">
        <title>The genome draft of YIM 96095.</title>
        <authorList>
            <person name="Tang S.-K."/>
            <person name="Chunyu W.-X."/>
            <person name="Feng Y.-Z."/>
        </authorList>
    </citation>
    <scope>NUCLEOTIDE SEQUENCE [LARGE SCALE GENOMIC DNA]</scope>
    <source>
        <strain evidence="2 3">YIM 96095</strain>
    </source>
</reference>
<evidence type="ECO:0000313" key="3">
    <source>
        <dbReference type="Proteomes" id="UP000269198"/>
    </source>
</evidence>
<accession>A0A3N0EG56</accession>
<protein>
    <submittedName>
        <fullName evidence="2">Class I SAM-dependent methyltransferase</fullName>
    </submittedName>
</protein>
<name>A0A3N0EG56_9ACTN</name>
<proteinExistence type="predicted"/>
<evidence type="ECO:0000259" key="1">
    <source>
        <dbReference type="Pfam" id="PF13649"/>
    </source>
</evidence>
<dbReference type="GO" id="GO:0008168">
    <property type="term" value="F:methyltransferase activity"/>
    <property type="evidence" value="ECO:0007669"/>
    <property type="project" value="UniProtKB-KW"/>
</dbReference>
<dbReference type="SUPFAM" id="SSF53335">
    <property type="entry name" value="S-adenosyl-L-methionine-dependent methyltransferases"/>
    <property type="match status" value="1"/>
</dbReference>
<dbReference type="OrthoDB" id="3674766at2"/>
<feature type="domain" description="Methyltransferase" evidence="1">
    <location>
        <begin position="41"/>
        <end position="135"/>
    </location>
</feature>